<dbReference type="Gene3D" id="3.40.50.2300">
    <property type="match status" value="2"/>
</dbReference>
<evidence type="ECO:0000313" key="5">
    <source>
        <dbReference type="EMBL" id="TQS46990.1"/>
    </source>
</evidence>
<dbReference type="InterPro" id="IPR000843">
    <property type="entry name" value="HTH_LacI"/>
</dbReference>
<dbReference type="PANTHER" id="PTHR30146:SF153">
    <property type="entry name" value="LACTOSE OPERON REPRESSOR"/>
    <property type="match status" value="1"/>
</dbReference>
<keyword evidence="1" id="KW-0805">Transcription regulation</keyword>
<dbReference type="InParanoid" id="A0A545B081"/>
<dbReference type="Proteomes" id="UP000317982">
    <property type="component" value="Unassembled WGS sequence"/>
</dbReference>
<sequence length="342" mass="35927">MLRWDVDGGRAVAEARRTRVTSTDVARASGFSRQLVGFVLNNTPGQTIPETTRAKVLRAAAELGYVPHGPAQALRRGRGRTVLLALPDLPQGPTIADLIESLADALVAEGLTLVTYLLGAEQRSPREVAAVLAPVAVAGMLPFSESDIATFRASGAAVVLPQPGTAFGSNLDESMRLLGEMQVDYLVGRGHRRIAFAAPDDARTATLASGRYDGARMAGERHGLPPVRRYLVSSDGADEAVAALRSGRHPVTAVACHGDEVAFAVLAAARSAGLRVPDDLAVMGADELPIARYASPPLTSIAVDGRAAGLVLARTLVDLLADRTPPPFDYHDGIRVVPRESA</sequence>
<dbReference type="SMART" id="SM00354">
    <property type="entry name" value="HTH_LACI"/>
    <property type="match status" value="1"/>
</dbReference>
<dbReference type="AlphaFoldDB" id="A0A545B081"/>
<protein>
    <submittedName>
        <fullName evidence="5">LacI family transcriptional regulator</fullName>
    </submittedName>
</protein>
<organism evidence="5 6">
    <name type="scientific">Cryptosporangium phraense</name>
    <dbReference type="NCBI Taxonomy" id="2593070"/>
    <lineage>
        <taxon>Bacteria</taxon>
        <taxon>Bacillati</taxon>
        <taxon>Actinomycetota</taxon>
        <taxon>Actinomycetes</taxon>
        <taxon>Cryptosporangiales</taxon>
        <taxon>Cryptosporangiaceae</taxon>
        <taxon>Cryptosporangium</taxon>
    </lineage>
</organism>
<evidence type="ECO:0000259" key="4">
    <source>
        <dbReference type="PROSITE" id="PS50932"/>
    </source>
</evidence>
<reference evidence="5 6" key="1">
    <citation type="submission" date="2019-07" db="EMBL/GenBank/DDBJ databases">
        <title>Cryptosporangium phraense sp. nov., isolated from plant litter.</title>
        <authorList>
            <person name="Suriyachadkun C."/>
        </authorList>
    </citation>
    <scope>NUCLEOTIDE SEQUENCE [LARGE SCALE GENOMIC DNA]</scope>
    <source>
        <strain evidence="5 6">A-T 5661</strain>
    </source>
</reference>
<dbReference type="SUPFAM" id="SSF47413">
    <property type="entry name" value="lambda repressor-like DNA-binding domains"/>
    <property type="match status" value="1"/>
</dbReference>
<keyword evidence="2" id="KW-0238">DNA-binding</keyword>
<dbReference type="Pfam" id="PF13377">
    <property type="entry name" value="Peripla_BP_3"/>
    <property type="match status" value="1"/>
</dbReference>
<proteinExistence type="predicted"/>
<gene>
    <name evidence="5" type="ORF">FL583_01620</name>
</gene>
<accession>A0A545B081</accession>
<evidence type="ECO:0000256" key="1">
    <source>
        <dbReference type="ARBA" id="ARBA00023015"/>
    </source>
</evidence>
<dbReference type="GO" id="GO:0003700">
    <property type="term" value="F:DNA-binding transcription factor activity"/>
    <property type="evidence" value="ECO:0007669"/>
    <property type="project" value="TreeGrafter"/>
</dbReference>
<evidence type="ECO:0000313" key="6">
    <source>
        <dbReference type="Proteomes" id="UP000317982"/>
    </source>
</evidence>
<keyword evidence="6" id="KW-1185">Reference proteome</keyword>
<dbReference type="PROSITE" id="PS50932">
    <property type="entry name" value="HTH_LACI_2"/>
    <property type="match status" value="1"/>
</dbReference>
<evidence type="ECO:0000256" key="3">
    <source>
        <dbReference type="ARBA" id="ARBA00023163"/>
    </source>
</evidence>
<dbReference type="Pfam" id="PF00356">
    <property type="entry name" value="LacI"/>
    <property type="match status" value="1"/>
</dbReference>
<dbReference type="SUPFAM" id="SSF53822">
    <property type="entry name" value="Periplasmic binding protein-like I"/>
    <property type="match status" value="1"/>
</dbReference>
<comment type="caution">
    <text evidence="5">The sequence shown here is derived from an EMBL/GenBank/DDBJ whole genome shotgun (WGS) entry which is preliminary data.</text>
</comment>
<dbReference type="PANTHER" id="PTHR30146">
    <property type="entry name" value="LACI-RELATED TRANSCRIPTIONAL REPRESSOR"/>
    <property type="match status" value="1"/>
</dbReference>
<dbReference type="Gene3D" id="1.10.260.40">
    <property type="entry name" value="lambda repressor-like DNA-binding domains"/>
    <property type="match status" value="1"/>
</dbReference>
<dbReference type="OrthoDB" id="3288692at2"/>
<dbReference type="InterPro" id="IPR028082">
    <property type="entry name" value="Peripla_BP_I"/>
</dbReference>
<dbReference type="InterPro" id="IPR046335">
    <property type="entry name" value="LacI/GalR-like_sensor"/>
</dbReference>
<keyword evidence="3" id="KW-0804">Transcription</keyword>
<name>A0A545B081_9ACTN</name>
<dbReference type="EMBL" id="VIRS01000001">
    <property type="protein sequence ID" value="TQS46990.1"/>
    <property type="molecule type" value="Genomic_DNA"/>
</dbReference>
<dbReference type="GO" id="GO:0000976">
    <property type="term" value="F:transcription cis-regulatory region binding"/>
    <property type="evidence" value="ECO:0007669"/>
    <property type="project" value="TreeGrafter"/>
</dbReference>
<dbReference type="CDD" id="cd06267">
    <property type="entry name" value="PBP1_LacI_sugar_binding-like"/>
    <property type="match status" value="1"/>
</dbReference>
<dbReference type="CDD" id="cd01392">
    <property type="entry name" value="HTH_LacI"/>
    <property type="match status" value="1"/>
</dbReference>
<feature type="domain" description="HTH lacI-type" evidence="4">
    <location>
        <begin position="20"/>
        <end position="76"/>
    </location>
</feature>
<dbReference type="InterPro" id="IPR010982">
    <property type="entry name" value="Lambda_DNA-bd_dom_sf"/>
</dbReference>
<evidence type="ECO:0000256" key="2">
    <source>
        <dbReference type="ARBA" id="ARBA00023125"/>
    </source>
</evidence>